<keyword evidence="3" id="KW-1185">Reference proteome</keyword>
<comment type="caution">
    <text evidence="2">The sequence shown here is derived from an EMBL/GenBank/DDBJ whole genome shotgun (WGS) entry which is preliminary data.</text>
</comment>
<keyword evidence="1" id="KW-0812">Transmembrane</keyword>
<dbReference type="RefSeq" id="WP_209636415.1">
    <property type="nucleotide sequence ID" value="NZ_JAGINW010000001.1"/>
</dbReference>
<evidence type="ECO:0000313" key="2">
    <source>
        <dbReference type="EMBL" id="MBP2321505.1"/>
    </source>
</evidence>
<keyword evidence="1" id="KW-1133">Transmembrane helix</keyword>
<accession>A0ABS4TAQ4</accession>
<name>A0ABS4TAQ4_9PSEU</name>
<dbReference type="Proteomes" id="UP001519332">
    <property type="component" value="Unassembled WGS sequence"/>
</dbReference>
<dbReference type="EMBL" id="JAGINW010000001">
    <property type="protein sequence ID" value="MBP2321505.1"/>
    <property type="molecule type" value="Genomic_DNA"/>
</dbReference>
<organism evidence="2 3">
    <name type="scientific">Kibdelosporangium banguiense</name>
    <dbReference type="NCBI Taxonomy" id="1365924"/>
    <lineage>
        <taxon>Bacteria</taxon>
        <taxon>Bacillati</taxon>
        <taxon>Actinomycetota</taxon>
        <taxon>Actinomycetes</taxon>
        <taxon>Pseudonocardiales</taxon>
        <taxon>Pseudonocardiaceae</taxon>
        <taxon>Kibdelosporangium</taxon>
    </lineage>
</organism>
<sequence>MAEPEDHDEIRELQAGLRQALHDYDNTTAEQKAEAFARIVPVADVLVAAQQKQLDRRAEIRAADRRRLLSRILFAAAVVVPVVVLLAGLSLWLLLIMLPLLACGIYLQIAS</sequence>
<gene>
    <name evidence="2" type="ORF">JOF56_001890</name>
</gene>
<keyword evidence="1" id="KW-0472">Membrane</keyword>
<evidence type="ECO:0000313" key="3">
    <source>
        <dbReference type="Proteomes" id="UP001519332"/>
    </source>
</evidence>
<feature type="transmembrane region" description="Helical" evidence="1">
    <location>
        <begin position="68"/>
        <end position="86"/>
    </location>
</feature>
<protein>
    <submittedName>
        <fullName evidence="2">Flp pilus assembly protein TadB</fullName>
    </submittedName>
</protein>
<feature type="transmembrane region" description="Helical" evidence="1">
    <location>
        <begin position="92"/>
        <end position="109"/>
    </location>
</feature>
<proteinExistence type="predicted"/>
<evidence type="ECO:0000256" key="1">
    <source>
        <dbReference type="SAM" id="Phobius"/>
    </source>
</evidence>
<reference evidence="2 3" key="1">
    <citation type="submission" date="2021-03" db="EMBL/GenBank/DDBJ databases">
        <title>Sequencing the genomes of 1000 actinobacteria strains.</title>
        <authorList>
            <person name="Klenk H.-P."/>
        </authorList>
    </citation>
    <scope>NUCLEOTIDE SEQUENCE [LARGE SCALE GENOMIC DNA]</scope>
    <source>
        <strain evidence="2 3">DSM 46670</strain>
    </source>
</reference>